<evidence type="ECO:0000256" key="2">
    <source>
        <dbReference type="SAM" id="Coils"/>
    </source>
</evidence>
<dbReference type="PANTHER" id="PTHR30469:SF15">
    <property type="entry name" value="HLYD FAMILY OF SECRETION PROTEINS"/>
    <property type="match status" value="1"/>
</dbReference>
<keyword evidence="5" id="KW-1185">Reference proteome</keyword>
<dbReference type="Proteomes" id="UP000295678">
    <property type="component" value="Unassembled WGS sequence"/>
</dbReference>
<gene>
    <name evidence="4" type="ORF">EDC22_10166</name>
</gene>
<evidence type="ECO:0000313" key="5">
    <source>
        <dbReference type="Proteomes" id="UP000295678"/>
    </source>
</evidence>
<dbReference type="EMBL" id="SMAK01000001">
    <property type="protein sequence ID" value="TCT13206.1"/>
    <property type="molecule type" value="Genomic_DNA"/>
</dbReference>
<protein>
    <submittedName>
        <fullName evidence="4">RND family efflux transporter MFP subunit</fullName>
    </submittedName>
</protein>
<dbReference type="OrthoDB" id="9813967at2"/>
<feature type="region of interest" description="Disordered" evidence="3">
    <location>
        <begin position="407"/>
        <end position="438"/>
    </location>
</feature>
<dbReference type="GO" id="GO:0015562">
    <property type="term" value="F:efflux transmembrane transporter activity"/>
    <property type="evidence" value="ECO:0007669"/>
    <property type="project" value="TreeGrafter"/>
</dbReference>
<reference evidence="4 5" key="1">
    <citation type="submission" date="2019-03" db="EMBL/GenBank/DDBJ databases">
        <title>Genomic Encyclopedia of Type Strains, Phase IV (KMG-IV): sequencing the most valuable type-strain genomes for metagenomic binning, comparative biology and taxonomic classification.</title>
        <authorList>
            <person name="Goeker M."/>
        </authorList>
    </citation>
    <scope>NUCLEOTIDE SEQUENCE [LARGE SCALE GENOMIC DNA]</scope>
    <source>
        <strain evidence="4 5">DSM 19345</strain>
    </source>
</reference>
<dbReference type="Gene3D" id="2.40.30.170">
    <property type="match status" value="1"/>
</dbReference>
<dbReference type="PANTHER" id="PTHR30469">
    <property type="entry name" value="MULTIDRUG RESISTANCE PROTEIN MDTA"/>
    <property type="match status" value="1"/>
</dbReference>
<organism evidence="4 5">
    <name type="scientific">Tepidamorphus gemmatus</name>
    <dbReference type="NCBI Taxonomy" id="747076"/>
    <lineage>
        <taxon>Bacteria</taxon>
        <taxon>Pseudomonadati</taxon>
        <taxon>Pseudomonadota</taxon>
        <taxon>Alphaproteobacteria</taxon>
        <taxon>Hyphomicrobiales</taxon>
        <taxon>Tepidamorphaceae</taxon>
        <taxon>Tepidamorphus</taxon>
    </lineage>
</organism>
<dbReference type="InterPro" id="IPR006143">
    <property type="entry name" value="RND_pump_MFP"/>
</dbReference>
<dbReference type="Gene3D" id="2.40.420.20">
    <property type="match status" value="1"/>
</dbReference>
<accession>A0A4R3MMJ7</accession>
<dbReference type="SUPFAM" id="SSF111369">
    <property type="entry name" value="HlyD-like secretion proteins"/>
    <property type="match status" value="1"/>
</dbReference>
<dbReference type="RefSeq" id="WP_132804616.1">
    <property type="nucleotide sequence ID" value="NZ_SMAK01000001.1"/>
</dbReference>
<dbReference type="GO" id="GO:1990281">
    <property type="term" value="C:efflux pump complex"/>
    <property type="evidence" value="ECO:0007669"/>
    <property type="project" value="TreeGrafter"/>
</dbReference>
<dbReference type="Gene3D" id="1.10.287.470">
    <property type="entry name" value="Helix hairpin bin"/>
    <property type="match status" value="1"/>
</dbReference>
<keyword evidence="2" id="KW-0175">Coiled coil</keyword>
<feature type="coiled-coil region" evidence="2">
    <location>
        <begin position="111"/>
        <end position="159"/>
    </location>
</feature>
<name>A0A4R3MMJ7_9HYPH</name>
<feature type="coiled-coil region" evidence="2">
    <location>
        <begin position="184"/>
        <end position="218"/>
    </location>
</feature>
<proteinExistence type="inferred from homology"/>
<comment type="similarity">
    <text evidence="1">Belongs to the membrane fusion protein (MFP) (TC 8.A.1) family.</text>
</comment>
<dbReference type="NCBIfam" id="TIGR01730">
    <property type="entry name" value="RND_mfp"/>
    <property type="match status" value="1"/>
</dbReference>
<evidence type="ECO:0000256" key="3">
    <source>
        <dbReference type="SAM" id="MobiDB-lite"/>
    </source>
</evidence>
<comment type="caution">
    <text evidence="4">The sequence shown here is derived from an EMBL/GenBank/DDBJ whole genome shotgun (WGS) entry which is preliminary data.</text>
</comment>
<evidence type="ECO:0000256" key="1">
    <source>
        <dbReference type="ARBA" id="ARBA00009477"/>
    </source>
</evidence>
<evidence type="ECO:0000313" key="4">
    <source>
        <dbReference type="EMBL" id="TCT13206.1"/>
    </source>
</evidence>
<dbReference type="AlphaFoldDB" id="A0A4R3MMJ7"/>
<sequence length="438" mass="47407">MLALAVKGLLPLAVLAGTAWGYMVLQASKPQVPHAERQERVFTVETVEAVYASHRPRIVAYGTITPGRQVALRALVAGEVVAIGEALREGGSVDAGEPLVSVDPFQYEGALIEARADLQEARARLAEREASIGLQQITLENAREQLAIAERDLDRARTLSQRGSLAQQSLEARQLTVAQRRLAVQTAESTLEIQRAQREQLEAQIARLEWRVQLAERNLSNVVLKAPFNAYVGSVAAEVGKLLSVNDVVAVLVARDDFDVRFALTDAQYGRLVSDGLLGRPVSVTWRMGREKRTHQATIERIAPEIAAQRGGVDVYARIDTDSTPAHLRPGAFVEVELDDSTYERVVRVPSSALYGTDRIYVVEGGRLAGRSVEVVGYDGADLLIRGEVADGERIVTTRITGAGDGVKVQEQASLPAPAGGRVPAAEHQSAVERDDHG</sequence>
<dbReference type="Gene3D" id="2.40.50.100">
    <property type="match status" value="1"/>
</dbReference>